<dbReference type="InterPro" id="IPR024320">
    <property type="entry name" value="LPG_synthase_C"/>
</dbReference>
<keyword evidence="5 6" id="KW-0472">Membrane</keyword>
<dbReference type="GO" id="GO:0005886">
    <property type="term" value="C:plasma membrane"/>
    <property type="evidence" value="ECO:0007669"/>
    <property type="project" value="UniProtKB-SubCell"/>
</dbReference>
<feature type="transmembrane region" description="Helical" evidence="6">
    <location>
        <begin position="294"/>
        <end position="312"/>
    </location>
</feature>
<feature type="domain" description="Phosphatidylglycerol lysyltransferase C-terminal" evidence="7">
    <location>
        <begin position="340"/>
        <end position="638"/>
    </location>
</feature>
<dbReference type="Proteomes" id="UP000431744">
    <property type="component" value="Unassembled WGS sequence"/>
</dbReference>
<dbReference type="Pfam" id="PF09924">
    <property type="entry name" value="LPG_synthase_C"/>
    <property type="match status" value="1"/>
</dbReference>
<evidence type="ECO:0000256" key="4">
    <source>
        <dbReference type="ARBA" id="ARBA00022989"/>
    </source>
</evidence>
<evidence type="ECO:0000313" key="9">
    <source>
        <dbReference type="Proteomes" id="UP000431744"/>
    </source>
</evidence>
<sequence>MPATLSIVVLLLAAGVVSQSLWSPFSEHGWFDQVAYGLPSFAEGRWWTPLVGTFFVVEPWVYVPTLLAFAGMGYLEWRRGSLVALRVFWLGQLFAILATALFVFALQFTGWPWATGLAGVIDVGPSGGAMACIAAAVGIFAAPWRQRAWVLVFLYATVSLLFLGTLADVEHAFAILLILAIDRSFRVQQTTIPEQRMLAVATVIALGAIALIVLWLPTSGPFGDTTPEPFSLADALFDLVVVGFAVLGLRKGRRWGWLLALLLVALNLVTAVVVGLLLLLAPGELAPYIGDADVALASGVLWAAFGVFLVATRRAFSLWRQRPLTQGTAPVTVEEVRDLIRTEGGGTLSWMTTWERMRYLRTETGIMPYQSHAGVAIVLADPLGAPDGHATSIREFIDAAERNALAPCFFSASEATRSAMPDGWRSLVIADDTIVDLEGLTFTGKAWSKVRQSFSRADREGMTFRLTRLADEPFAVRAQLQAISEQWVGEKELPEMRFTLGTLQEAADPDVRLALAIDPQGNVDGMLSWLPVYGRAGEDGAPHVRGWTLDLMRRRDGGFGAVMEYLIGSSAQAFGEEGASMLSLSGAPLAHEAGEDEGVIGDLLGRLGALLEPVYGFRSLHRFKKKFNPRYEPIYLLYRDEGDLPAIGRGLTQAFLPDASLRQLASAGLGLVGSARTES</sequence>
<accession>A0A6H9WWB7</accession>
<proteinExistence type="predicted"/>
<gene>
    <name evidence="8" type="ORF">F8O04_02090</name>
</gene>
<dbReference type="EMBL" id="WBJY01000001">
    <property type="protein sequence ID" value="KAB1650470.1"/>
    <property type="molecule type" value="Genomic_DNA"/>
</dbReference>
<feature type="transmembrane region" description="Helical" evidence="6">
    <location>
        <begin position="120"/>
        <end position="141"/>
    </location>
</feature>
<keyword evidence="9" id="KW-1185">Reference proteome</keyword>
<organism evidence="8 9">
    <name type="scientific">Pseudoclavibacter endophyticus</name>
    <dbReference type="NCBI Taxonomy" id="1778590"/>
    <lineage>
        <taxon>Bacteria</taxon>
        <taxon>Bacillati</taxon>
        <taxon>Actinomycetota</taxon>
        <taxon>Actinomycetes</taxon>
        <taxon>Micrococcales</taxon>
        <taxon>Microbacteriaceae</taxon>
        <taxon>Pseudoclavibacter</taxon>
    </lineage>
</organism>
<comment type="caution">
    <text evidence="8">The sequence shown here is derived from an EMBL/GenBank/DDBJ whole genome shotgun (WGS) entry which is preliminary data.</text>
</comment>
<dbReference type="AlphaFoldDB" id="A0A6H9WWB7"/>
<dbReference type="GO" id="GO:0016755">
    <property type="term" value="F:aminoacyltransferase activity"/>
    <property type="evidence" value="ECO:0007669"/>
    <property type="project" value="TreeGrafter"/>
</dbReference>
<evidence type="ECO:0000256" key="6">
    <source>
        <dbReference type="SAM" id="Phobius"/>
    </source>
</evidence>
<dbReference type="InterPro" id="IPR051211">
    <property type="entry name" value="PG_lysyltransferase"/>
</dbReference>
<dbReference type="OrthoDB" id="594838at2"/>
<feature type="transmembrane region" description="Helical" evidence="6">
    <location>
        <begin position="46"/>
        <end position="75"/>
    </location>
</feature>
<feature type="transmembrane region" description="Helical" evidence="6">
    <location>
        <begin position="230"/>
        <end position="249"/>
    </location>
</feature>
<evidence type="ECO:0000259" key="7">
    <source>
        <dbReference type="Pfam" id="PF09924"/>
    </source>
</evidence>
<name>A0A6H9WWB7_9MICO</name>
<reference evidence="8 9" key="1">
    <citation type="submission" date="2019-09" db="EMBL/GenBank/DDBJ databases">
        <title>Phylogeny of genus Pseudoclavibacter and closely related genus.</title>
        <authorList>
            <person name="Li Y."/>
        </authorList>
    </citation>
    <scope>NUCLEOTIDE SEQUENCE [LARGE SCALE GENOMIC DNA]</scope>
    <source>
        <strain evidence="8 9">EGI 60007</strain>
    </source>
</reference>
<protein>
    <submittedName>
        <fullName evidence="8">DUF2156 domain-containing protein</fullName>
    </submittedName>
</protein>
<feature type="transmembrane region" description="Helical" evidence="6">
    <location>
        <begin position="87"/>
        <end position="108"/>
    </location>
</feature>
<dbReference type="PANTHER" id="PTHR34697:SF2">
    <property type="entry name" value="PHOSPHATIDYLGLYCEROL LYSYLTRANSFERASE"/>
    <property type="match status" value="1"/>
</dbReference>
<keyword evidence="3 6" id="KW-0812">Transmembrane</keyword>
<evidence type="ECO:0000256" key="2">
    <source>
        <dbReference type="ARBA" id="ARBA00022475"/>
    </source>
</evidence>
<keyword evidence="2" id="KW-1003">Cell membrane</keyword>
<dbReference type="PANTHER" id="PTHR34697">
    <property type="entry name" value="PHOSPHATIDYLGLYCEROL LYSYLTRANSFERASE"/>
    <property type="match status" value="1"/>
</dbReference>
<evidence type="ECO:0000256" key="5">
    <source>
        <dbReference type="ARBA" id="ARBA00023136"/>
    </source>
</evidence>
<feature type="transmembrane region" description="Helical" evidence="6">
    <location>
        <begin position="169"/>
        <end position="185"/>
    </location>
</feature>
<evidence type="ECO:0000256" key="3">
    <source>
        <dbReference type="ARBA" id="ARBA00022692"/>
    </source>
</evidence>
<comment type="subcellular location">
    <subcellularLocation>
        <location evidence="1">Cell membrane</location>
        <topology evidence="1">Multi-pass membrane protein</topology>
    </subcellularLocation>
</comment>
<evidence type="ECO:0000313" key="8">
    <source>
        <dbReference type="EMBL" id="KAB1650470.1"/>
    </source>
</evidence>
<feature type="transmembrane region" description="Helical" evidence="6">
    <location>
        <begin position="197"/>
        <end position="218"/>
    </location>
</feature>
<feature type="transmembrane region" description="Helical" evidence="6">
    <location>
        <begin position="148"/>
        <end position="163"/>
    </location>
</feature>
<evidence type="ECO:0000256" key="1">
    <source>
        <dbReference type="ARBA" id="ARBA00004651"/>
    </source>
</evidence>
<keyword evidence="4 6" id="KW-1133">Transmembrane helix</keyword>
<feature type="transmembrane region" description="Helical" evidence="6">
    <location>
        <begin position="256"/>
        <end position="282"/>
    </location>
</feature>
<dbReference type="GO" id="GO:0055091">
    <property type="term" value="P:phospholipid homeostasis"/>
    <property type="evidence" value="ECO:0007669"/>
    <property type="project" value="TreeGrafter"/>
</dbReference>